<dbReference type="EMBL" id="CM056742">
    <property type="protein sequence ID" value="KAJ8677784.1"/>
    <property type="molecule type" value="Genomic_DNA"/>
</dbReference>
<accession>A0ACC2P2I6</accession>
<proteinExistence type="predicted"/>
<keyword evidence="2" id="KW-1185">Reference proteome</keyword>
<comment type="caution">
    <text evidence="1">The sequence shown here is derived from an EMBL/GenBank/DDBJ whole genome shotgun (WGS) entry which is preliminary data.</text>
</comment>
<reference evidence="1" key="1">
    <citation type="submission" date="2023-04" db="EMBL/GenBank/DDBJ databases">
        <title>A chromosome-level genome assembly of the parasitoid wasp Eretmocerus hayati.</title>
        <authorList>
            <person name="Zhong Y."/>
            <person name="Liu S."/>
            <person name="Liu Y."/>
        </authorList>
    </citation>
    <scope>NUCLEOTIDE SEQUENCE</scope>
    <source>
        <strain evidence="1">ZJU_SS_LIU_2023</strain>
    </source>
</reference>
<sequence length="648" mass="72276">MPSKSGKKSDPPDFKKLYKEFTHAFTRAFSRRDNTFGKDVQVELNSVWNSAKKQFVKDDRARADYIEQCIFDYNIECNMPKTTGRESLLSPFQKARDKLNERCDQGIVEKSNGVDGAPLSLESDQFADKSKDLEVSSSSSRNSRSIVPSESEVEKNIFDSDDTYVPQRIERWLSAQLLACGANLGGDTSNAVIEETQKNLSSAKRSLESTQNNAAYQQTLRKKRKMIQASQSCGDSNDTGDLVQGRVGRPSLDIIHPELHDTIIQIASFGAAAHGRRHTDEFRAPKTLDDLRAILNARLGINISRTAVYLRLLPRRSNTIEGKRHIKTCPVRLCRALNDEHRSHPDTQFCIASLRYLEAFASALGPQQVAYISQDDKARVALGITAANKQSPILMPTEYRVKLPDHDFVVAQKHKLIPSVYAGIEIKADGLGNPEAVSYSGPTYIAIRSGKHDSSTAFSHAADFKHLLQIAEFDDIMKYQDEIKPIVIVNTDGGPDGNPRYSTVISAWVSIFLALKGKVDCIFVAPNAPGRSCFNRAGRRMAALSKELSDLILDHAHYGNQLDGSKRTIDMDLERRNFQKAGETLAEIWSAIKIDDYPVVAEFVSSEELPIDKDLGIDGNWYATHVKESQYSLQVMRLTISPILLNFT</sequence>
<evidence type="ECO:0000313" key="1">
    <source>
        <dbReference type="EMBL" id="KAJ8677784.1"/>
    </source>
</evidence>
<protein>
    <submittedName>
        <fullName evidence="1">Uncharacterized protein</fullName>
    </submittedName>
</protein>
<dbReference type="Proteomes" id="UP001239111">
    <property type="component" value="Chromosome 2"/>
</dbReference>
<gene>
    <name evidence="1" type="ORF">QAD02_013571</name>
</gene>
<name>A0ACC2P2I6_9HYME</name>
<evidence type="ECO:0000313" key="2">
    <source>
        <dbReference type="Proteomes" id="UP001239111"/>
    </source>
</evidence>
<organism evidence="1 2">
    <name type="scientific">Eretmocerus hayati</name>
    <dbReference type="NCBI Taxonomy" id="131215"/>
    <lineage>
        <taxon>Eukaryota</taxon>
        <taxon>Metazoa</taxon>
        <taxon>Ecdysozoa</taxon>
        <taxon>Arthropoda</taxon>
        <taxon>Hexapoda</taxon>
        <taxon>Insecta</taxon>
        <taxon>Pterygota</taxon>
        <taxon>Neoptera</taxon>
        <taxon>Endopterygota</taxon>
        <taxon>Hymenoptera</taxon>
        <taxon>Apocrita</taxon>
        <taxon>Proctotrupomorpha</taxon>
        <taxon>Chalcidoidea</taxon>
        <taxon>Aphelinidae</taxon>
        <taxon>Aphelininae</taxon>
        <taxon>Eretmocerus</taxon>
    </lineage>
</organism>